<evidence type="ECO:0000313" key="2">
    <source>
        <dbReference type="Proteomes" id="UP000838756"/>
    </source>
</evidence>
<reference evidence="1" key="1">
    <citation type="submission" date="2022-03" db="EMBL/GenBank/DDBJ databases">
        <authorList>
            <person name="Lindestad O."/>
        </authorList>
    </citation>
    <scope>NUCLEOTIDE SEQUENCE</scope>
</reference>
<dbReference type="AlphaFoldDB" id="A0A8S4SHV7"/>
<gene>
    <name evidence="1" type="primary">jg10531</name>
    <name evidence="1" type="ORF">PAEG_LOCUS23313</name>
</gene>
<evidence type="ECO:0000313" key="1">
    <source>
        <dbReference type="EMBL" id="CAH2258320.1"/>
    </source>
</evidence>
<dbReference type="OrthoDB" id="20086at2759"/>
<proteinExistence type="predicted"/>
<name>A0A8S4SHV7_9NEOP</name>
<comment type="caution">
    <text evidence="1">The sequence shown here is derived from an EMBL/GenBank/DDBJ whole genome shotgun (WGS) entry which is preliminary data.</text>
</comment>
<sequence>MSDDSINISGRTWIRTVENISKVGYSDGVINGQNTSFQTSFDMGYCQGLMFGLDLGYKFAMKQQSKIKDVKEIPRDPCNINCQICLDETTISQNLVNLYNSQKEKNDIYLKKLDT</sequence>
<accession>A0A8S4SHV7</accession>
<keyword evidence="2" id="KW-1185">Reference proteome</keyword>
<dbReference type="EMBL" id="CAKXAJ010026143">
    <property type="protein sequence ID" value="CAH2258320.1"/>
    <property type="molecule type" value="Genomic_DNA"/>
</dbReference>
<dbReference type="Proteomes" id="UP000838756">
    <property type="component" value="Unassembled WGS sequence"/>
</dbReference>
<organism evidence="1 2">
    <name type="scientific">Pararge aegeria aegeria</name>
    <dbReference type="NCBI Taxonomy" id="348720"/>
    <lineage>
        <taxon>Eukaryota</taxon>
        <taxon>Metazoa</taxon>
        <taxon>Ecdysozoa</taxon>
        <taxon>Arthropoda</taxon>
        <taxon>Hexapoda</taxon>
        <taxon>Insecta</taxon>
        <taxon>Pterygota</taxon>
        <taxon>Neoptera</taxon>
        <taxon>Endopterygota</taxon>
        <taxon>Lepidoptera</taxon>
        <taxon>Glossata</taxon>
        <taxon>Ditrysia</taxon>
        <taxon>Papilionoidea</taxon>
        <taxon>Nymphalidae</taxon>
        <taxon>Satyrinae</taxon>
        <taxon>Satyrini</taxon>
        <taxon>Parargina</taxon>
        <taxon>Pararge</taxon>
    </lineage>
</organism>
<protein>
    <submittedName>
        <fullName evidence="1">Jg10531 protein</fullName>
    </submittedName>
</protein>